<accession>A0A392SAI7</accession>
<proteinExistence type="predicted"/>
<comment type="caution">
    <text evidence="1">The sequence shown here is derived from an EMBL/GenBank/DDBJ whole genome shotgun (WGS) entry which is preliminary data.</text>
</comment>
<organism evidence="1 2">
    <name type="scientific">Trifolium medium</name>
    <dbReference type="NCBI Taxonomy" id="97028"/>
    <lineage>
        <taxon>Eukaryota</taxon>
        <taxon>Viridiplantae</taxon>
        <taxon>Streptophyta</taxon>
        <taxon>Embryophyta</taxon>
        <taxon>Tracheophyta</taxon>
        <taxon>Spermatophyta</taxon>
        <taxon>Magnoliopsida</taxon>
        <taxon>eudicotyledons</taxon>
        <taxon>Gunneridae</taxon>
        <taxon>Pentapetalae</taxon>
        <taxon>rosids</taxon>
        <taxon>fabids</taxon>
        <taxon>Fabales</taxon>
        <taxon>Fabaceae</taxon>
        <taxon>Papilionoideae</taxon>
        <taxon>50 kb inversion clade</taxon>
        <taxon>NPAAA clade</taxon>
        <taxon>Hologalegina</taxon>
        <taxon>IRL clade</taxon>
        <taxon>Trifolieae</taxon>
        <taxon>Trifolium</taxon>
    </lineage>
</organism>
<reference evidence="1 2" key="1">
    <citation type="journal article" date="2018" name="Front. Plant Sci.">
        <title>Red Clover (Trifolium pratense) and Zigzag Clover (T. medium) - A Picture of Genomic Similarities and Differences.</title>
        <authorList>
            <person name="Dluhosova J."/>
            <person name="Istvanek J."/>
            <person name="Nedelnik J."/>
            <person name="Repkova J."/>
        </authorList>
    </citation>
    <scope>NUCLEOTIDE SEQUENCE [LARGE SCALE GENOMIC DNA]</scope>
    <source>
        <strain evidence="2">cv. 10/8</strain>
        <tissue evidence="1">Leaf</tissue>
    </source>
</reference>
<evidence type="ECO:0000313" key="1">
    <source>
        <dbReference type="EMBL" id="MCI45911.1"/>
    </source>
</evidence>
<dbReference type="Proteomes" id="UP000265520">
    <property type="component" value="Unassembled WGS sequence"/>
</dbReference>
<keyword evidence="2" id="KW-1185">Reference proteome</keyword>
<dbReference type="AlphaFoldDB" id="A0A392SAI7"/>
<sequence>MLQTGGRNPSMKMTDDARGGYLQITLRRPSQYISLRWRSRLEQCIPCE</sequence>
<name>A0A392SAI7_9FABA</name>
<protein>
    <submittedName>
        <fullName evidence="1">Uncharacterized protein</fullName>
    </submittedName>
</protein>
<feature type="non-terminal residue" evidence="1">
    <location>
        <position position="48"/>
    </location>
</feature>
<dbReference type="EMBL" id="LXQA010350315">
    <property type="protein sequence ID" value="MCI45911.1"/>
    <property type="molecule type" value="Genomic_DNA"/>
</dbReference>
<evidence type="ECO:0000313" key="2">
    <source>
        <dbReference type="Proteomes" id="UP000265520"/>
    </source>
</evidence>